<proteinExistence type="predicted"/>
<sequence>MARSVAPGPAADELVRLVRTLPALLKRTSLDFAVCAPSKGGDRPGTAVLLPNSARMCMQVTCSTFNITH</sequence>
<dbReference type="EMBL" id="CM016559">
    <property type="protein sequence ID" value="TKV99009.1"/>
    <property type="molecule type" value="Genomic_DNA"/>
</dbReference>
<organism evidence="1 2">
    <name type="scientific">Setaria viridis</name>
    <name type="common">Green bristlegrass</name>
    <name type="synonym">Setaria italica subsp. viridis</name>
    <dbReference type="NCBI Taxonomy" id="4556"/>
    <lineage>
        <taxon>Eukaryota</taxon>
        <taxon>Viridiplantae</taxon>
        <taxon>Streptophyta</taxon>
        <taxon>Embryophyta</taxon>
        <taxon>Tracheophyta</taxon>
        <taxon>Spermatophyta</taxon>
        <taxon>Magnoliopsida</taxon>
        <taxon>Liliopsida</taxon>
        <taxon>Poales</taxon>
        <taxon>Poaceae</taxon>
        <taxon>PACMAD clade</taxon>
        <taxon>Panicoideae</taxon>
        <taxon>Panicodae</taxon>
        <taxon>Paniceae</taxon>
        <taxon>Cenchrinae</taxon>
        <taxon>Setaria</taxon>
    </lineage>
</organism>
<keyword evidence="2" id="KW-1185">Reference proteome</keyword>
<protein>
    <submittedName>
        <fullName evidence="1">Uncharacterized protein</fullName>
    </submittedName>
</protein>
<evidence type="ECO:0000313" key="2">
    <source>
        <dbReference type="Proteomes" id="UP000298652"/>
    </source>
</evidence>
<gene>
    <name evidence="1" type="ORF">SEVIR_8G011400v2</name>
</gene>
<dbReference type="Proteomes" id="UP000298652">
    <property type="component" value="Chromosome 8"/>
</dbReference>
<reference evidence="1" key="1">
    <citation type="submission" date="2019-03" db="EMBL/GenBank/DDBJ databases">
        <title>WGS assembly of Setaria viridis.</title>
        <authorList>
            <person name="Huang P."/>
            <person name="Jenkins J."/>
            <person name="Grimwood J."/>
            <person name="Barry K."/>
            <person name="Healey A."/>
            <person name="Mamidi S."/>
            <person name="Sreedasyam A."/>
            <person name="Shu S."/>
            <person name="Feldman M."/>
            <person name="Wu J."/>
            <person name="Yu Y."/>
            <person name="Chen C."/>
            <person name="Johnson J."/>
            <person name="Rokhsar D."/>
            <person name="Baxter I."/>
            <person name="Schmutz J."/>
            <person name="Brutnell T."/>
            <person name="Kellogg E."/>
        </authorList>
    </citation>
    <scope>NUCLEOTIDE SEQUENCE [LARGE SCALE GENOMIC DNA]</scope>
</reference>
<evidence type="ECO:0000313" key="1">
    <source>
        <dbReference type="EMBL" id="TKV99009.1"/>
    </source>
</evidence>
<dbReference type="Gramene" id="TKV99009">
    <property type="protein sequence ID" value="TKV99009"/>
    <property type="gene ID" value="SEVIR_8G011400v2"/>
</dbReference>
<accession>A0A4U6TAJ3</accession>
<dbReference type="AlphaFoldDB" id="A0A4U6TAJ3"/>
<name>A0A4U6TAJ3_SETVI</name>